<dbReference type="Pfam" id="PF00300">
    <property type="entry name" value="His_Phos_1"/>
    <property type="match status" value="1"/>
</dbReference>
<proteinExistence type="predicted"/>
<evidence type="ECO:0000313" key="2">
    <source>
        <dbReference type="Proteomes" id="UP000600171"/>
    </source>
</evidence>
<dbReference type="GO" id="GO:0005737">
    <property type="term" value="C:cytoplasm"/>
    <property type="evidence" value="ECO:0007669"/>
    <property type="project" value="TreeGrafter"/>
</dbReference>
<dbReference type="InterPro" id="IPR029033">
    <property type="entry name" value="His_PPase_superfam"/>
</dbReference>
<protein>
    <submittedName>
        <fullName evidence="1">Fructose 2,6-bisphosphatase</fullName>
    </submittedName>
</protein>
<organism evidence="1 2">
    <name type="scientific">Rothia aerolata</name>
    <dbReference type="NCBI Taxonomy" id="1812262"/>
    <lineage>
        <taxon>Bacteria</taxon>
        <taxon>Bacillati</taxon>
        <taxon>Actinomycetota</taxon>
        <taxon>Actinomycetes</taxon>
        <taxon>Micrococcales</taxon>
        <taxon>Micrococcaceae</taxon>
        <taxon>Rothia</taxon>
    </lineage>
</organism>
<gene>
    <name evidence="1" type="ORF">GCM10007359_09900</name>
</gene>
<comment type="caution">
    <text evidence="1">The sequence shown here is derived from an EMBL/GenBank/DDBJ whole genome shotgun (WGS) entry which is preliminary data.</text>
</comment>
<dbReference type="SUPFAM" id="SSF53254">
    <property type="entry name" value="Phosphoglycerate mutase-like"/>
    <property type="match status" value="1"/>
</dbReference>
<dbReference type="AlphaFoldDB" id="A0A917IQ58"/>
<dbReference type="Proteomes" id="UP000600171">
    <property type="component" value="Unassembled WGS sequence"/>
</dbReference>
<dbReference type="InterPro" id="IPR013078">
    <property type="entry name" value="His_Pase_superF_clade-1"/>
</dbReference>
<reference evidence="1 2" key="1">
    <citation type="journal article" date="2014" name="Int. J. Syst. Evol. Microbiol.">
        <title>Complete genome sequence of Corynebacterium casei LMG S-19264T (=DSM 44701T), isolated from a smear-ripened cheese.</title>
        <authorList>
            <consortium name="US DOE Joint Genome Institute (JGI-PGF)"/>
            <person name="Walter F."/>
            <person name="Albersmeier A."/>
            <person name="Kalinowski J."/>
            <person name="Ruckert C."/>
        </authorList>
    </citation>
    <scope>NUCLEOTIDE SEQUENCE [LARGE SCALE GENOMIC DNA]</scope>
    <source>
        <strain evidence="1 2">CCM 8669</strain>
    </source>
</reference>
<keyword evidence="2" id="KW-1185">Reference proteome</keyword>
<accession>A0A917IQ58</accession>
<name>A0A917IQ58_9MICC</name>
<evidence type="ECO:0000313" key="1">
    <source>
        <dbReference type="EMBL" id="GGH61072.1"/>
    </source>
</evidence>
<dbReference type="RefSeq" id="WP_188359179.1">
    <property type="nucleotide sequence ID" value="NZ_BMDC01000001.1"/>
</dbReference>
<dbReference type="SMART" id="SM00855">
    <property type="entry name" value="PGAM"/>
    <property type="match status" value="1"/>
</dbReference>
<dbReference type="InterPro" id="IPR050275">
    <property type="entry name" value="PGM_Phosphatase"/>
</dbReference>
<dbReference type="PANTHER" id="PTHR48100">
    <property type="entry name" value="BROAD-SPECIFICITY PHOSPHATASE YOR283W-RELATED"/>
    <property type="match status" value="1"/>
</dbReference>
<sequence length="227" mass="25524">MTSSAIAKVHLMRHGEVHNPRRIVYGRLPEYHLSELGQKMVRLSAERFKEWADQGANIVYLACSPLTRTQESAAPITELLGLEAHHDPRVIEADNYFEGLHVDKKELLNNPKHWLKMYNPLRPSWGEPFKAQVARMAEATRDAARIAYEIGGPGAEAIIVSHQLPIWMARRSAEGKFLPHDPRSRQCNLASITTFEFSDLEGKNRPTVSYCEPAASLYSGIIQLPGS</sequence>
<dbReference type="PANTHER" id="PTHR48100:SF51">
    <property type="entry name" value="PHOSPHOGLYCERATE MUTASE"/>
    <property type="match status" value="1"/>
</dbReference>
<dbReference type="CDD" id="cd07067">
    <property type="entry name" value="HP_PGM_like"/>
    <property type="match status" value="1"/>
</dbReference>
<dbReference type="EMBL" id="BMDC01000001">
    <property type="protein sequence ID" value="GGH61072.1"/>
    <property type="molecule type" value="Genomic_DNA"/>
</dbReference>
<dbReference type="GO" id="GO:0016791">
    <property type="term" value="F:phosphatase activity"/>
    <property type="evidence" value="ECO:0007669"/>
    <property type="project" value="TreeGrafter"/>
</dbReference>
<dbReference type="Gene3D" id="3.40.50.1240">
    <property type="entry name" value="Phosphoglycerate mutase-like"/>
    <property type="match status" value="1"/>
</dbReference>